<dbReference type="AlphaFoldDB" id="A0AA88QBB7"/>
<sequence length="185" mass="20554">MTQMGLSWWPRCTSTTPSGGDIGGSTSTAVQNNSSTRPSHLCCLFKLVTKLKKHGRMLRAAGRHSSSRLQYRYDPLSYSLNFDTSGCGSLLDEDYYRFYAFSSRSSWYSESYGWFLQYMVGTAGVYANSASSSSSSSNFVEDPSVGKEVGQEPQMEEWWGSHPHIASEQIVLLQRQLTAVQDPGV</sequence>
<evidence type="ECO:0000313" key="1">
    <source>
        <dbReference type="EMBL" id="KAK2967129.1"/>
    </source>
</evidence>
<protein>
    <submittedName>
        <fullName evidence="1">Uncharacterized protein</fullName>
    </submittedName>
</protein>
<proteinExistence type="predicted"/>
<evidence type="ECO:0000313" key="2">
    <source>
        <dbReference type="Proteomes" id="UP001187471"/>
    </source>
</evidence>
<organism evidence="1 2">
    <name type="scientific">Escallonia rubra</name>
    <dbReference type="NCBI Taxonomy" id="112253"/>
    <lineage>
        <taxon>Eukaryota</taxon>
        <taxon>Viridiplantae</taxon>
        <taxon>Streptophyta</taxon>
        <taxon>Embryophyta</taxon>
        <taxon>Tracheophyta</taxon>
        <taxon>Spermatophyta</taxon>
        <taxon>Magnoliopsida</taxon>
        <taxon>eudicotyledons</taxon>
        <taxon>Gunneridae</taxon>
        <taxon>Pentapetalae</taxon>
        <taxon>asterids</taxon>
        <taxon>campanulids</taxon>
        <taxon>Escalloniales</taxon>
        <taxon>Escalloniaceae</taxon>
        <taxon>Escallonia</taxon>
    </lineage>
</organism>
<comment type="caution">
    <text evidence="1">The sequence shown here is derived from an EMBL/GenBank/DDBJ whole genome shotgun (WGS) entry which is preliminary data.</text>
</comment>
<accession>A0AA88QBB7</accession>
<name>A0AA88QBB7_9ASTE</name>
<gene>
    <name evidence="1" type="ORF">RJ640_006838</name>
</gene>
<reference evidence="1" key="1">
    <citation type="submission" date="2022-12" db="EMBL/GenBank/DDBJ databases">
        <title>Draft genome assemblies for two species of Escallonia (Escalloniales).</title>
        <authorList>
            <person name="Chanderbali A."/>
            <person name="Dervinis C."/>
            <person name="Anghel I."/>
            <person name="Soltis D."/>
            <person name="Soltis P."/>
            <person name="Zapata F."/>
        </authorList>
    </citation>
    <scope>NUCLEOTIDE SEQUENCE</scope>
    <source>
        <strain evidence="1">UCBG92.1500</strain>
        <tissue evidence="1">Leaf</tissue>
    </source>
</reference>
<keyword evidence="2" id="KW-1185">Reference proteome</keyword>
<dbReference type="Proteomes" id="UP001187471">
    <property type="component" value="Unassembled WGS sequence"/>
</dbReference>
<dbReference type="EMBL" id="JAVXUO010003053">
    <property type="protein sequence ID" value="KAK2967129.1"/>
    <property type="molecule type" value="Genomic_DNA"/>
</dbReference>